<sequence>MPRDRGEQRSRFTNTMFVMRLLGVDGAHFISSCDRCVDPRGYLKDAMPCSFVHLSPQECRQLARLHESKLPVTEIARRLGRHRSTIYRELRRN</sequence>
<reference evidence="2 3" key="1">
    <citation type="submission" date="2019-06" db="EMBL/GenBank/DDBJ databases">
        <title>YIM 131921 draft genome.</title>
        <authorList>
            <person name="Jiang L."/>
        </authorList>
    </citation>
    <scope>NUCLEOTIDE SEQUENCE [LARGE SCALE GENOMIC DNA]</scope>
    <source>
        <strain evidence="2 3">YIM 131921</strain>
    </source>
</reference>
<evidence type="ECO:0000313" key="3">
    <source>
        <dbReference type="Proteomes" id="UP000305887"/>
    </source>
</evidence>
<dbReference type="EMBL" id="VDFU01000015">
    <property type="protein sequence ID" value="TNC48716.1"/>
    <property type="molecule type" value="Genomic_DNA"/>
</dbReference>
<dbReference type="Pfam" id="PF13936">
    <property type="entry name" value="HTH_38"/>
    <property type="match status" value="1"/>
</dbReference>
<comment type="caution">
    <text evidence="2">The sequence shown here is derived from an EMBL/GenBank/DDBJ whole genome shotgun (WGS) entry which is preliminary data.</text>
</comment>
<dbReference type="InterPro" id="IPR025246">
    <property type="entry name" value="IS30-like_HTH"/>
</dbReference>
<evidence type="ECO:0000259" key="1">
    <source>
        <dbReference type="Pfam" id="PF13936"/>
    </source>
</evidence>
<accession>A0A5C4MWH5</accession>
<feature type="domain" description="Transposase IS30-like HTH" evidence="1">
    <location>
        <begin position="53"/>
        <end position="93"/>
    </location>
</feature>
<dbReference type="Gene3D" id="1.10.10.60">
    <property type="entry name" value="Homeodomain-like"/>
    <property type="match status" value="1"/>
</dbReference>
<organism evidence="2 3">
    <name type="scientific">Rubellimicrobium rubrum</name>
    <dbReference type="NCBI Taxonomy" id="2585369"/>
    <lineage>
        <taxon>Bacteria</taxon>
        <taxon>Pseudomonadati</taxon>
        <taxon>Pseudomonadota</taxon>
        <taxon>Alphaproteobacteria</taxon>
        <taxon>Rhodobacterales</taxon>
        <taxon>Roseobacteraceae</taxon>
        <taxon>Rubellimicrobium</taxon>
    </lineage>
</organism>
<keyword evidence="3" id="KW-1185">Reference proteome</keyword>
<proteinExistence type="predicted"/>
<dbReference type="RefSeq" id="WP_139077421.1">
    <property type="nucleotide sequence ID" value="NZ_VDFU01000015.1"/>
</dbReference>
<dbReference type="OrthoDB" id="9803231at2"/>
<evidence type="ECO:0000313" key="2">
    <source>
        <dbReference type="EMBL" id="TNC48716.1"/>
    </source>
</evidence>
<dbReference type="Proteomes" id="UP000305887">
    <property type="component" value="Unassembled WGS sequence"/>
</dbReference>
<protein>
    <submittedName>
        <fullName evidence="2">Helix-turn-helix domain-containing protein</fullName>
    </submittedName>
</protein>
<dbReference type="AlphaFoldDB" id="A0A5C4MWH5"/>
<gene>
    <name evidence="2" type="ORF">FHG66_12915</name>
</gene>
<name>A0A5C4MWH5_9RHOB</name>